<gene>
    <name evidence="1" type="ORF">GQE98_04435</name>
</gene>
<protein>
    <submittedName>
        <fullName evidence="1">Glycosyltransferase</fullName>
    </submittedName>
</protein>
<dbReference type="Proteomes" id="UP000476030">
    <property type="component" value="Unassembled WGS sequence"/>
</dbReference>
<dbReference type="PANTHER" id="PTHR12526">
    <property type="entry name" value="GLYCOSYLTRANSFERASE"/>
    <property type="match status" value="1"/>
</dbReference>
<dbReference type="AlphaFoldDB" id="A0A6L8W572"/>
<keyword evidence="2" id="KW-1185">Reference proteome</keyword>
<dbReference type="SUPFAM" id="SSF53756">
    <property type="entry name" value="UDP-Glycosyltransferase/glycogen phosphorylase"/>
    <property type="match status" value="1"/>
</dbReference>
<dbReference type="GO" id="GO:0016740">
    <property type="term" value="F:transferase activity"/>
    <property type="evidence" value="ECO:0007669"/>
    <property type="project" value="UniProtKB-KW"/>
</dbReference>
<evidence type="ECO:0000313" key="2">
    <source>
        <dbReference type="Proteomes" id="UP000476030"/>
    </source>
</evidence>
<proteinExistence type="predicted"/>
<comment type="caution">
    <text evidence="1">The sequence shown here is derived from an EMBL/GenBank/DDBJ whole genome shotgun (WGS) entry which is preliminary data.</text>
</comment>
<dbReference type="CDD" id="cd03801">
    <property type="entry name" value="GT4_PimA-like"/>
    <property type="match status" value="1"/>
</dbReference>
<dbReference type="RefSeq" id="WP_161314424.1">
    <property type="nucleotide sequence ID" value="NZ_WTUW01000001.1"/>
</dbReference>
<keyword evidence="1" id="KW-0808">Transferase</keyword>
<organism evidence="1 2">
    <name type="scientific">Sneathiella litorea</name>
    <dbReference type="NCBI Taxonomy" id="2606216"/>
    <lineage>
        <taxon>Bacteria</taxon>
        <taxon>Pseudomonadati</taxon>
        <taxon>Pseudomonadota</taxon>
        <taxon>Alphaproteobacteria</taxon>
        <taxon>Sneathiellales</taxon>
        <taxon>Sneathiellaceae</taxon>
        <taxon>Sneathiella</taxon>
    </lineage>
</organism>
<sequence length="375" mass="41115">MKLAFYAPMKSPDHPVPSGDRRMGRLLWAALESAGFELELASDMRSFDGQGDSTFQLSMKRQGEREAAALIAKWRARPETAPKGWFTYHIYHKAPDWIGPEVCRALDIPYFVAEASHAPKRARGDWQMGYEAAADAISSARVVFHMTTLDGACLKPLMLAGNSLVMLPPFLDIEEFLARAMPVDTDNAVIKAGGRLGVRNLLSVAMMRGGDKLMSYRQLGTALARVTAPDWQLLVIGEGEKRDEVEKALSPLGSRVVYLGAMTPEKLPAWYDYADLYVWPACGEAYGMAFLEAEGCGLPVVAGRIRGVPDVVKDGETGLLTPPDDADAFAWSVDRLLASLPLREKMGRAGSRFVRTERTRAHAAHLLGTHIRGAL</sequence>
<dbReference type="Pfam" id="PF13692">
    <property type="entry name" value="Glyco_trans_1_4"/>
    <property type="match status" value="1"/>
</dbReference>
<dbReference type="EMBL" id="WTUW01000001">
    <property type="protein sequence ID" value="MZR29879.1"/>
    <property type="molecule type" value="Genomic_DNA"/>
</dbReference>
<reference evidence="1 2" key="1">
    <citation type="submission" date="2019-12" db="EMBL/GenBank/DDBJ databases">
        <title>Snethiella sp. nov. sp. isolated from sea sand.</title>
        <authorList>
            <person name="Kim J."/>
            <person name="Jeong S.E."/>
            <person name="Jung H.S."/>
            <person name="Jeon C.O."/>
        </authorList>
    </citation>
    <scope>NUCLEOTIDE SEQUENCE [LARGE SCALE GENOMIC DNA]</scope>
    <source>
        <strain evidence="1 2">DP05</strain>
    </source>
</reference>
<name>A0A6L8W572_9PROT</name>
<evidence type="ECO:0000313" key="1">
    <source>
        <dbReference type="EMBL" id="MZR29879.1"/>
    </source>
</evidence>
<accession>A0A6L8W572</accession>
<dbReference type="Gene3D" id="3.40.50.2000">
    <property type="entry name" value="Glycogen Phosphorylase B"/>
    <property type="match status" value="2"/>
</dbReference>